<feature type="transmembrane region" description="Helical" evidence="7">
    <location>
        <begin position="779"/>
        <end position="803"/>
    </location>
</feature>
<feature type="transmembrane region" description="Helical" evidence="7">
    <location>
        <begin position="884"/>
        <end position="909"/>
    </location>
</feature>
<feature type="transmembrane region" description="Helical" evidence="7">
    <location>
        <begin position="752"/>
        <end position="772"/>
    </location>
</feature>
<dbReference type="STRING" id="142842.SAMN02745118_00408"/>
<dbReference type="RefSeq" id="WP_078808927.1">
    <property type="nucleotide sequence ID" value="NZ_FUWM01000004.1"/>
</dbReference>
<sequence length="931" mass="102925">MRKIFKHSWIVILVILIITGFFATQLPKLKINNEFEIFLPQDHPARVANDEMEKIYGSSDRIVVAINVKRGTIFTKENVALVKKMTDEFEMIKHVDEIDSITNTDYIDGTSEGMKVAELAKKVPENRQKLFDLKRKLISWDLYKNNFYSSDFKATQLMIKLNPGLTIKEKEAVYFKVKDKLKKYKKSNLEMYVAGTPAVNVLMGKNMQSDVKRLIPFVILVVLIALFLSFKNIGGVVMPIMTVLISTVWSLGIMAMLGINLTMVSTVIPVLLVAVGSTYGIHIISHYYDDIRSRKEAELTEIEHTEIVLETVSKVGKPVFLAGITTIAGFGSLATSNIVPIRDFGIFTAIGVATALIVAITLIPAILIVRHKKSSYSKNSTDKESILNKITTSLYDYLAQNRIGFLTLILVIIILSAVGMSQIVTDSIMVEMFKETTDIRKADKFINNHFSGTNILNVLVEGEGKGKGKGSLTDPDVLKAMDDLGGYLKRNHKEVGKVTSFANFIKRMNKVMHYPQEEMEDSKQDSVISNETTSNFGNETTGSFGEESTSDFGKETTSNFDEETTSNFGEETTSSFGKETTSDFGQESTINSNKKNEANTNQQGSFEKAPSNRNISEKDLITLLNKSLVKAKRLNLTGEELVQSINKELNYKGEAYNEVPYDPTKYPAKTKKGLKNLVSQYLLLYSGSLDDYINDQLEPSKARMMLQLKTGSNIVAKKIQKDINQYVETNFPEGYKTSVAGHVNMSLAVNNLIVSSQILSIIVSLVIVFLIVTISYRSFVAGIFGIIPLAFSLLINFGIMGFAGIKLDVGTSMVASIAIGIGVDYTVHFLSAYSYERKRSNDLTVVTHNTLTTAGKAIIFNAISVAAGFAVLLFSNFIPLVNLGLLVSVTMVTSSLASMTVLPVLLNLFQPKFVTKQGGFGNSVNDTNYSG</sequence>
<proteinExistence type="predicted"/>
<feature type="domain" description="SSD" evidence="8">
    <location>
        <begin position="750"/>
        <end position="908"/>
    </location>
</feature>
<dbReference type="PROSITE" id="PS50156">
    <property type="entry name" value="SSD"/>
    <property type="match status" value="2"/>
</dbReference>
<dbReference type="Gene3D" id="1.20.1640.10">
    <property type="entry name" value="Multidrug efflux transporter AcrB transmembrane domain"/>
    <property type="match status" value="2"/>
</dbReference>
<feature type="transmembrane region" description="Helical" evidence="7">
    <location>
        <begin position="319"/>
        <end position="339"/>
    </location>
</feature>
<feature type="region of interest" description="Disordered" evidence="6">
    <location>
        <begin position="517"/>
        <end position="613"/>
    </location>
</feature>
<dbReference type="InterPro" id="IPR050545">
    <property type="entry name" value="Mycobact_MmpL"/>
</dbReference>
<evidence type="ECO:0000256" key="3">
    <source>
        <dbReference type="ARBA" id="ARBA00022692"/>
    </source>
</evidence>
<feature type="transmembrane region" description="Helical" evidence="7">
    <location>
        <begin position="809"/>
        <end position="830"/>
    </location>
</feature>
<keyword evidence="3 7" id="KW-0812">Transmembrane</keyword>
<keyword evidence="4 7" id="KW-1133">Transmembrane helix</keyword>
<evidence type="ECO:0000256" key="7">
    <source>
        <dbReference type="SAM" id="Phobius"/>
    </source>
</evidence>
<keyword evidence="2" id="KW-1003">Cell membrane</keyword>
<evidence type="ECO:0000256" key="1">
    <source>
        <dbReference type="ARBA" id="ARBA00004651"/>
    </source>
</evidence>
<accession>A0A1T4JU10</accession>
<reference evidence="10" key="1">
    <citation type="submission" date="2017-02" db="EMBL/GenBank/DDBJ databases">
        <authorList>
            <person name="Varghese N."/>
            <person name="Submissions S."/>
        </authorList>
    </citation>
    <scope>NUCLEOTIDE SEQUENCE [LARGE SCALE GENOMIC DNA]</scope>
    <source>
        <strain evidence="10">ATCC BAA-73</strain>
    </source>
</reference>
<feature type="transmembrane region" description="Helical" evidence="7">
    <location>
        <begin position="345"/>
        <end position="369"/>
    </location>
</feature>
<dbReference type="PANTHER" id="PTHR33406">
    <property type="entry name" value="MEMBRANE PROTEIN MJ1562-RELATED"/>
    <property type="match status" value="1"/>
</dbReference>
<evidence type="ECO:0000256" key="5">
    <source>
        <dbReference type="ARBA" id="ARBA00023136"/>
    </source>
</evidence>
<dbReference type="EMBL" id="FUWM01000004">
    <property type="protein sequence ID" value="SJZ33631.1"/>
    <property type="molecule type" value="Genomic_DNA"/>
</dbReference>
<dbReference type="InterPro" id="IPR004869">
    <property type="entry name" value="MMPL_dom"/>
</dbReference>
<evidence type="ECO:0000313" key="10">
    <source>
        <dbReference type="Proteomes" id="UP000190625"/>
    </source>
</evidence>
<dbReference type="InterPro" id="IPR000731">
    <property type="entry name" value="SSD"/>
</dbReference>
<gene>
    <name evidence="9" type="ORF">SAMN02745118_00408</name>
</gene>
<dbReference type="PANTHER" id="PTHR33406:SF13">
    <property type="entry name" value="MEMBRANE PROTEIN YDFJ"/>
    <property type="match status" value="1"/>
</dbReference>
<dbReference type="GO" id="GO:0005886">
    <property type="term" value="C:plasma membrane"/>
    <property type="evidence" value="ECO:0007669"/>
    <property type="project" value="UniProtKB-SubCell"/>
</dbReference>
<evidence type="ECO:0000256" key="4">
    <source>
        <dbReference type="ARBA" id="ARBA00022989"/>
    </source>
</evidence>
<keyword evidence="10" id="KW-1185">Reference proteome</keyword>
<dbReference type="SUPFAM" id="SSF82866">
    <property type="entry name" value="Multidrug efflux transporter AcrB transmembrane domain"/>
    <property type="match status" value="2"/>
</dbReference>
<evidence type="ECO:0000256" key="6">
    <source>
        <dbReference type="SAM" id="MobiDB-lite"/>
    </source>
</evidence>
<feature type="transmembrane region" description="Helical" evidence="7">
    <location>
        <begin position="237"/>
        <end position="261"/>
    </location>
</feature>
<evidence type="ECO:0000256" key="2">
    <source>
        <dbReference type="ARBA" id="ARBA00022475"/>
    </source>
</evidence>
<dbReference type="Pfam" id="PF03176">
    <property type="entry name" value="MMPL"/>
    <property type="match status" value="2"/>
</dbReference>
<feature type="transmembrane region" description="Helical" evidence="7">
    <location>
        <begin position="403"/>
        <end position="424"/>
    </location>
</feature>
<evidence type="ECO:0000313" key="9">
    <source>
        <dbReference type="EMBL" id="SJZ33631.1"/>
    </source>
</evidence>
<dbReference type="AlphaFoldDB" id="A0A1T4JU10"/>
<dbReference type="Proteomes" id="UP000190625">
    <property type="component" value="Unassembled WGS sequence"/>
</dbReference>
<comment type="subcellular location">
    <subcellularLocation>
        <location evidence="1">Cell membrane</location>
        <topology evidence="1">Multi-pass membrane protein</topology>
    </subcellularLocation>
</comment>
<keyword evidence="5 7" id="KW-0472">Membrane</keyword>
<feature type="domain" description="SSD" evidence="8">
    <location>
        <begin position="240"/>
        <end position="369"/>
    </location>
</feature>
<feature type="transmembrane region" description="Helical" evidence="7">
    <location>
        <begin position="214"/>
        <end position="230"/>
    </location>
</feature>
<feature type="transmembrane region" description="Helical" evidence="7">
    <location>
        <begin position="267"/>
        <end position="288"/>
    </location>
</feature>
<feature type="transmembrane region" description="Helical" evidence="7">
    <location>
        <begin position="858"/>
        <end position="878"/>
    </location>
</feature>
<name>A0A1T4JU10_9FIRM</name>
<dbReference type="OrthoDB" id="9809027at2"/>
<organism evidence="9 10">
    <name type="scientific">Selenihalanaerobacter shriftii</name>
    <dbReference type="NCBI Taxonomy" id="142842"/>
    <lineage>
        <taxon>Bacteria</taxon>
        <taxon>Bacillati</taxon>
        <taxon>Bacillota</taxon>
        <taxon>Clostridia</taxon>
        <taxon>Halanaerobiales</taxon>
        <taxon>Halobacteroidaceae</taxon>
        <taxon>Selenihalanaerobacter</taxon>
    </lineage>
</organism>
<feature type="compositionally biased region" description="Polar residues" evidence="6">
    <location>
        <begin position="525"/>
        <end position="605"/>
    </location>
</feature>
<evidence type="ECO:0000259" key="8">
    <source>
        <dbReference type="PROSITE" id="PS50156"/>
    </source>
</evidence>
<protein>
    <recommendedName>
        <fullName evidence="8">SSD domain-containing protein</fullName>
    </recommendedName>
</protein>